<accession>A0ABX7BH80</accession>
<organism evidence="8 9">
    <name type="scientific">Skermanella cutis</name>
    <dbReference type="NCBI Taxonomy" id="2775420"/>
    <lineage>
        <taxon>Bacteria</taxon>
        <taxon>Pseudomonadati</taxon>
        <taxon>Pseudomonadota</taxon>
        <taxon>Alphaproteobacteria</taxon>
        <taxon>Rhodospirillales</taxon>
        <taxon>Azospirillaceae</taxon>
        <taxon>Skermanella</taxon>
    </lineage>
</organism>
<dbReference type="InterPro" id="IPR001148">
    <property type="entry name" value="CA_dom"/>
</dbReference>
<evidence type="ECO:0000256" key="2">
    <source>
        <dbReference type="ARBA" id="ARBA00012925"/>
    </source>
</evidence>
<dbReference type="PANTHER" id="PTHR18952">
    <property type="entry name" value="CARBONIC ANHYDRASE"/>
    <property type="match status" value="1"/>
</dbReference>
<dbReference type="Gene3D" id="3.10.200.10">
    <property type="entry name" value="Alpha carbonic anhydrase"/>
    <property type="match status" value="1"/>
</dbReference>
<evidence type="ECO:0000313" key="9">
    <source>
        <dbReference type="Proteomes" id="UP000595197"/>
    </source>
</evidence>
<dbReference type="InterPro" id="IPR036398">
    <property type="entry name" value="CA_dom_sf"/>
</dbReference>
<dbReference type="Pfam" id="PF00194">
    <property type="entry name" value="Carb_anhydrase"/>
    <property type="match status" value="1"/>
</dbReference>
<name>A0ABX7BH80_9PROT</name>
<keyword evidence="5" id="KW-0456">Lyase</keyword>
<dbReference type="EC" id="4.2.1.1" evidence="2"/>
<evidence type="ECO:0000256" key="4">
    <source>
        <dbReference type="ARBA" id="ARBA00022833"/>
    </source>
</evidence>
<keyword evidence="9" id="KW-1185">Reference proteome</keyword>
<dbReference type="SMART" id="SM01057">
    <property type="entry name" value="Carb_anhydrase"/>
    <property type="match status" value="1"/>
</dbReference>
<evidence type="ECO:0000256" key="3">
    <source>
        <dbReference type="ARBA" id="ARBA00022723"/>
    </source>
</evidence>
<evidence type="ECO:0000256" key="6">
    <source>
        <dbReference type="ARBA" id="ARBA00048348"/>
    </source>
</evidence>
<evidence type="ECO:0000256" key="5">
    <source>
        <dbReference type="ARBA" id="ARBA00023239"/>
    </source>
</evidence>
<evidence type="ECO:0000259" key="7">
    <source>
        <dbReference type="PROSITE" id="PS51144"/>
    </source>
</evidence>
<gene>
    <name evidence="8" type="ORF">IGS68_32545</name>
</gene>
<dbReference type="CDD" id="cd03124">
    <property type="entry name" value="alpha_CA_prokaryotic_like"/>
    <property type="match status" value="1"/>
</dbReference>
<keyword evidence="3" id="KW-0479">Metal-binding</keyword>
<dbReference type="PROSITE" id="PS51144">
    <property type="entry name" value="ALPHA_CA_2"/>
    <property type="match status" value="1"/>
</dbReference>
<dbReference type="PANTHER" id="PTHR18952:SF265">
    <property type="entry name" value="CARBONIC ANHYDRASE"/>
    <property type="match status" value="1"/>
</dbReference>
<dbReference type="RefSeq" id="WP_201083531.1">
    <property type="nucleotide sequence ID" value="NZ_CP067422.1"/>
</dbReference>
<comment type="similarity">
    <text evidence="1">Belongs to the alpha-carbonic anhydrase family.</text>
</comment>
<sequence length="265" mass="28351">MPGSTLLNRRTLLRHLTAGGVAACPICSAIARAGEPARDNASPPWSYHGDNGPEHWGELTPEFRSCSLGLEQTPIDLDGAIRAEMGQLDISYSKVPVHVVNDGNTIQASCGPGCHTNIAGTRYDLVQFHFHHPSEHLVSGKAFQMECHFIHKSATGTVAAVAVFVTPGSANPALTPLWDVMPIKTGGEAAPAGMFDPAALLPEARSYFRYAGSLTSPPCSEGVTWIVFASPIEASTAQIAQFAALFMNNARPVQGRNRRFLLESF</sequence>
<dbReference type="Proteomes" id="UP000595197">
    <property type="component" value="Plasmid pTT6-2"/>
</dbReference>
<keyword evidence="8" id="KW-0614">Plasmid</keyword>
<evidence type="ECO:0000256" key="1">
    <source>
        <dbReference type="ARBA" id="ARBA00010718"/>
    </source>
</evidence>
<comment type="catalytic activity">
    <reaction evidence="6">
        <text>hydrogencarbonate + H(+) = CO2 + H2O</text>
        <dbReference type="Rhea" id="RHEA:10748"/>
        <dbReference type="ChEBI" id="CHEBI:15377"/>
        <dbReference type="ChEBI" id="CHEBI:15378"/>
        <dbReference type="ChEBI" id="CHEBI:16526"/>
        <dbReference type="ChEBI" id="CHEBI:17544"/>
        <dbReference type="EC" id="4.2.1.1"/>
    </reaction>
</comment>
<dbReference type="SUPFAM" id="SSF51069">
    <property type="entry name" value="Carbonic anhydrase"/>
    <property type="match status" value="1"/>
</dbReference>
<dbReference type="InterPro" id="IPR023561">
    <property type="entry name" value="Carbonic_anhydrase_a-class"/>
</dbReference>
<proteinExistence type="inferred from homology"/>
<dbReference type="EMBL" id="CP067422">
    <property type="protein sequence ID" value="QQP93743.1"/>
    <property type="molecule type" value="Genomic_DNA"/>
</dbReference>
<geneLocation type="plasmid" evidence="8 9">
    <name>pTT6-2</name>
</geneLocation>
<keyword evidence="4" id="KW-0862">Zinc</keyword>
<evidence type="ECO:0000313" key="8">
    <source>
        <dbReference type="EMBL" id="QQP93743.1"/>
    </source>
</evidence>
<protein>
    <recommendedName>
        <fullName evidence="2">carbonic anhydrase</fullName>
        <ecNumber evidence="2">4.2.1.1</ecNumber>
    </recommendedName>
</protein>
<feature type="domain" description="Alpha-carbonic anhydrase" evidence="7">
    <location>
        <begin position="43"/>
        <end position="265"/>
    </location>
</feature>
<reference evidence="8" key="1">
    <citation type="submission" date="2021-02" db="EMBL/GenBank/DDBJ databases">
        <title>Skermanella TT6 skin isolate.</title>
        <authorList>
            <person name="Lee K."/>
            <person name="Ganzorig M."/>
        </authorList>
    </citation>
    <scope>NUCLEOTIDE SEQUENCE</scope>
    <source>
        <strain evidence="8">TT6</strain>
    </source>
</reference>
<dbReference type="InterPro" id="IPR041891">
    <property type="entry name" value="Alpha_CA_prokaryot-like"/>
</dbReference>